<feature type="coiled-coil region" evidence="1">
    <location>
        <begin position="826"/>
        <end position="853"/>
    </location>
</feature>
<organism evidence="3 4">
    <name type="scientific">Hermetia illucens</name>
    <name type="common">Black soldier fly</name>
    <dbReference type="NCBI Taxonomy" id="343691"/>
    <lineage>
        <taxon>Eukaryota</taxon>
        <taxon>Metazoa</taxon>
        <taxon>Ecdysozoa</taxon>
        <taxon>Arthropoda</taxon>
        <taxon>Hexapoda</taxon>
        <taxon>Insecta</taxon>
        <taxon>Pterygota</taxon>
        <taxon>Neoptera</taxon>
        <taxon>Endopterygota</taxon>
        <taxon>Diptera</taxon>
        <taxon>Brachycera</taxon>
        <taxon>Stratiomyomorpha</taxon>
        <taxon>Stratiomyidae</taxon>
        <taxon>Hermetiinae</taxon>
        <taxon>Hermetia</taxon>
    </lineage>
</organism>
<dbReference type="OrthoDB" id="10044608at2759"/>
<dbReference type="PANTHER" id="PTHR15109:SF4">
    <property type="entry name" value="FAM193 C-TERMINAL DOMAIN-CONTAINING PROTEIN"/>
    <property type="match status" value="1"/>
</dbReference>
<dbReference type="OMA" id="CRIAANI"/>
<feature type="compositionally biased region" description="Basic and acidic residues" evidence="2">
    <location>
        <begin position="748"/>
        <end position="757"/>
    </location>
</feature>
<feature type="region of interest" description="Disordered" evidence="2">
    <location>
        <begin position="1097"/>
        <end position="1156"/>
    </location>
</feature>
<feature type="region of interest" description="Disordered" evidence="2">
    <location>
        <begin position="735"/>
        <end position="757"/>
    </location>
</feature>
<sequence length="1529" mass="173392">MDIRDSERIPVCNSSGTAIRQLPFMQREILNLKKPIGRPLPKENHRTVRGEEKLASSDARTEREFTHGSTEFCASCACLECVEYRETVATVLQDQLISVELWDAVKNILQNCYRNILRGCSSSVWDLYHQLTSEAKFGWQSDGCVNRTKKEHLEFIAGVSDEVTKFVFCCTLLLADDSHQLLELLSYEAECFARAYARGIQDRRFTSSQTDVSAEDKINYIVQGYEKICELSEKIKSLLFTFESNHLKKFHLTWVLLNRRMYQKYVFASFSETAIQCMLKLKSEVSTSRYIEILRKYINFDDEMLSVKENWKSVWELLNRHHMAGEDIERRERIRLIHNTFECIQDLSDERSHGVVDKARWEDFEDRGIVWQNVISAAKNIWQKNDKTRLNATVHLEKCVSCKTCTDNHKISCKCVTCSIAGPYYSSAKEDLVKNLCYKCALVQNAIQDKTGSSAFINNLKKALKEEYGKNVSGKLLNNRSSSEYHISWAVFKNLEADNKPCNMHDVNAVNFCTDCQRSECMLGRMIVNNEIPAELSKLAISFYRPLLLSTEENEAAVPSVKVYLEHITVAGVSPFFESEDFILKTFLSFCHSVFLKHYVDSLPSHQDSLNIENIQISKNGVHLKTEYLKPVPNNSFIGTSLVDTPNQFTYHSILALLNDTEPNPNPQLSQGGVSSEVQLTDKEGVEFSKNLSRSKQQKKNVKPQKQVESAPLQDEVCKNDQMVKGRLENIGKGSVEDLSYKGPGNDNTKKTKDALSNKKSVDKWIKETLNFIEGDEKEKFASKKAEKKHRQKLKKEELKRVEELHNLKAQYQDIYFKEFAAKQELKNFKSAKKKDKKKILEIENNVKKLNVAKLKVEKSILESLAIVKSINPNFKLSYLPTREEQEQAMQKHEIIKVDEDSASISQKAAANLRLHMPVSTAFIEAEPCATPMSSTEFISDPSKRIVTIRRVNLPHLAEPQVTVTAKGASPRDDKLLYTFINGQIVPASSLDTQMLSILTSQTTPFAHKDLHPTIQEQGSFTNVLSGSHCTHESRSGQKDVILKFNQVEKGGKVTSDSKNNKTKGSDRNSRVMSNNALRKEYVRSDSDRIPAVMSENHVNPVNGSETSSDCKVKTRKKKRKAKKRPDECSITPMETEEVVSNSNSPNCRPPVETTTNSICDSMRSLSINAEAIDEHKRNEVRQSSSYTHLNVSIMDQINKGIQVENLTLPPGITLTKVDPVEAGRIKAKRESIERLSRQMKEPENPVTILPNHVDLRIMNHENVINCQKSTFSEETNPPRSKRKQKKNKHPKSANAKNGNSNQSEIVTLRNPIFQQAKGGEMPLNLAGNCMQIKSLPMDQPAAIIKNENGMFTIRNPALHRAALSPQAGAMSPFPYLYISNHRDADQTIGNSGSRDIHSRKSYEYYNTCQQSAYSNHQYVSPMGPNSDVKCTNTRPELKMYNVINEPSRFVIDSSSGVENVKSVSDATDYDKMHILRNLKPGQRLNSEVTIHNVNERSNDNFSSQSDSLEIRPLLLERMSLESSKLCSN</sequence>
<protein>
    <submittedName>
        <fullName evidence="3">Uncharacterized protein</fullName>
    </submittedName>
</protein>
<feature type="region of interest" description="Disordered" evidence="2">
    <location>
        <begin position="1051"/>
        <end position="1077"/>
    </location>
</feature>
<feature type="compositionally biased region" description="Basic residues" evidence="2">
    <location>
        <begin position="1114"/>
        <end position="1124"/>
    </location>
</feature>
<dbReference type="InParanoid" id="A0A7R8YSV6"/>
<proteinExistence type="predicted"/>
<dbReference type="EMBL" id="LR899011">
    <property type="protein sequence ID" value="CAD7084277.1"/>
    <property type="molecule type" value="Genomic_DNA"/>
</dbReference>
<evidence type="ECO:0000256" key="1">
    <source>
        <dbReference type="SAM" id="Coils"/>
    </source>
</evidence>
<feature type="region of interest" description="Disordered" evidence="2">
    <location>
        <begin position="1269"/>
        <end position="1306"/>
    </location>
</feature>
<feature type="compositionally biased region" description="Polar residues" evidence="2">
    <location>
        <begin position="1269"/>
        <end position="1279"/>
    </location>
</feature>
<dbReference type="InterPro" id="IPR029717">
    <property type="entry name" value="FAM193"/>
</dbReference>
<feature type="region of interest" description="Disordered" evidence="2">
    <location>
        <begin position="688"/>
        <end position="720"/>
    </location>
</feature>
<evidence type="ECO:0000256" key="2">
    <source>
        <dbReference type="SAM" id="MobiDB-lite"/>
    </source>
</evidence>
<dbReference type="FunCoup" id="A0A7R8YSV6">
    <property type="interactions" value="28"/>
</dbReference>
<feature type="compositionally biased region" description="Polar residues" evidence="2">
    <location>
        <begin position="1097"/>
        <end position="1110"/>
    </location>
</feature>
<reference evidence="3 4" key="1">
    <citation type="submission" date="2020-11" db="EMBL/GenBank/DDBJ databases">
        <authorList>
            <person name="Wallbank WR R."/>
            <person name="Pardo Diaz C."/>
            <person name="Kozak K."/>
            <person name="Martin S."/>
            <person name="Jiggins C."/>
            <person name="Moest M."/>
            <person name="Warren A I."/>
            <person name="Generalovic N T."/>
            <person name="Byers J.R.P. K."/>
            <person name="Montejo-Kovacevich G."/>
            <person name="Yen C E."/>
        </authorList>
    </citation>
    <scope>NUCLEOTIDE SEQUENCE [LARGE SCALE GENOMIC DNA]</scope>
</reference>
<feature type="compositionally biased region" description="Polar residues" evidence="2">
    <location>
        <begin position="1295"/>
        <end position="1306"/>
    </location>
</feature>
<gene>
    <name evidence="3" type="ORF">HERILL_LOCUS7181</name>
</gene>
<evidence type="ECO:0000313" key="4">
    <source>
        <dbReference type="Proteomes" id="UP000594454"/>
    </source>
</evidence>
<feature type="region of interest" description="Disordered" evidence="2">
    <location>
        <begin position="41"/>
        <end position="60"/>
    </location>
</feature>
<name>A0A7R8YSV6_HERIL</name>
<dbReference type="Proteomes" id="UP000594454">
    <property type="component" value="Chromosome 3"/>
</dbReference>
<feature type="compositionally biased region" description="Polar residues" evidence="2">
    <location>
        <begin position="1139"/>
        <end position="1156"/>
    </location>
</feature>
<evidence type="ECO:0000313" key="3">
    <source>
        <dbReference type="EMBL" id="CAD7084277.1"/>
    </source>
</evidence>
<accession>A0A7R8YSV6</accession>
<keyword evidence="1" id="KW-0175">Coiled coil</keyword>
<feature type="compositionally biased region" description="Basic residues" evidence="2">
    <location>
        <begin position="1280"/>
        <end position="1292"/>
    </location>
</feature>
<dbReference type="PANTHER" id="PTHR15109">
    <property type="entry name" value="AGAP004327-PA"/>
    <property type="match status" value="1"/>
</dbReference>
<keyword evidence="4" id="KW-1185">Reference proteome</keyword>